<dbReference type="SMART" id="SM01224">
    <property type="entry name" value="G_gamma"/>
    <property type="match status" value="1"/>
</dbReference>
<comment type="cofactor">
    <cofactor evidence="1">
        <name>[4Fe-4S] cluster</name>
        <dbReference type="ChEBI" id="CHEBI:49883"/>
    </cofactor>
</comment>
<keyword evidence="5" id="KW-0808">Transferase</keyword>
<dbReference type="STRING" id="94128.A0A2A3E9R8"/>
<dbReference type="InterPro" id="IPR042087">
    <property type="entry name" value="DNA_pol_B_thumb"/>
</dbReference>
<evidence type="ECO:0000313" key="22">
    <source>
        <dbReference type="Proteomes" id="UP000242457"/>
    </source>
</evidence>
<dbReference type="InterPro" id="IPR034732">
    <property type="entry name" value="EPHD"/>
</dbReference>
<dbReference type="InterPro" id="IPR006172">
    <property type="entry name" value="DNA-dir_DNA_pol_B"/>
</dbReference>
<proteinExistence type="inferred from homology"/>
<dbReference type="Pfam" id="PF24065">
    <property type="entry name" value="REV3_N"/>
    <property type="match status" value="1"/>
</dbReference>
<keyword evidence="8" id="KW-0227">DNA damage</keyword>
<dbReference type="InterPro" id="IPR023211">
    <property type="entry name" value="DNA_pol_palm_dom_sf"/>
</dbReference>
<dbReference type="InterPro" id="IPR036397">
    <property type="entry name" value="RNaseH_sf"/>
</dbReference>
<dbReference type="InterPro" id="IPR001965">
    <property type="entry name" value="Znf_PHD"/>
</dbReference>
<dbReference type="InterPro" id="IPR013083">
    <property type="entry name" value="Znf_RING/FYVE/PHD"/>
</dbReference>
<dbReference type="PRINTS" id="PR00106">
    <property type="entry name" value="DNAPOLB"/>
</dbReference>
<evidence type="ECO:0000256" key="5">
    <source>
        <dbReference type="ARBA" id="ARBA00022679"/>
    </source>
</evidence>
<dbReference type="InterPro" id="IPR042013">
    <property type="entry name" value="PHF7/G2E3_ePHD"/>
</dbReference>
<dbReference type="SUPFAM" id="SSF53098">
    <property type="entry name" value="Ribonuclease H-like"/>
    <property type="match status" value="1"/>
</dbReference>
<dbReference type="Gene3D" id="1.10.287.690">
    <property type="entry name" value="Helix hairpin bin"/>
    <property type="match status" value="1"/>
</dbReference>
<dbReference type="OrthoDB" id="2414538at2759"/>
<keyword evidence="7" id="KW-0479">Metal-binding</keyword>
<protein>
    <recommendedName>
        <fullName evidence="4">DNA polymerase zeta catalytic subunit</fullName>
        <ecNumber evidence="3">2.7.7.7</ecNumber>
    </recommendedName>
</protein>
<dbReference type="InterPro" id="IPR043502">
    <property type="entry name" value="DNA/RNA_pol_sf"/>
</dbReference>
<feature type="domain" description="PHD-type" evidence="20">
    <location>
        <begin position="2037"/>
        <end position="2152"/>
    </location>
</feature>
<accession>A0A2A3E9R8</accession>
<evidence type="ECO:0000256" key="12">
    <source>
        <dbReference type="ARBA" id="ARBA00023004"/>
    </source>
</evidence>
<keyword evidence="9 16" id="KW-0863">Zinc-finger</keyword>
<comment type="catalytic activity">
    <reaction evidence="15">
        <text>DNA(n) + a 2'-deoxyribonucleoside 5'-triphosphate = DNA(n+1) + diphosphate</text>
        <dbReference type="Rhea" id="RHEA:22508"/>
        <dbReference type="Rhea" id="RHEA-COMP:17339"/>
        <dbReference type="Rhea" id="RHEA-COMP:17340"/>
        <dbReference type="ChEBI" id="CHEBI:33019"/>
        <dbReference type="ChEBI" id="CHEBI:61560"/>
        <dbReference type="ChEBI" id="CHEBI:173112"/>
        <dbReference type="EC" id="2.7.7.7"/>
    </reaction>
</comment>
<dbReference type="PROSITE" id="PS50058">
    <property type="entry name" value="G_PROTEIN_GAMMA"/>
    <property type="match status" value="1"/>
</dbReference>
<dbReference type="InterPro" id="IPR011011">
    <property type="entry name" value="Znf_FYVE_PHD"/>
</dbReference>
<dbReference type="CDD" id="cd16448">
    <property type="entry name" value="RING-H2"/>
    <property type="match status" value="1"/>
</dbReference>
<keyword evidence="6" id="KW-0548">Nucleotidyltransferase</keyword>
<dbReference type="GO" id="GO:0016035">
    <property type="term" value="C:zeta DNA polymerase complex"/>
    <property type="evidence" value="ECO:0007669"/>
    <property type="project" value="InterPro"/>
</dbReference>
<keyword evidence="10" id="KW-0862">Zinc</keyword>
<evidence type="ECO:0000256" key="2">
    <source>
        <dbReference type="ARBA" id="ARBA00005755"/>
    </source>
</evidence>
<dbReference type="GO" id="GO:0051536">
    <property type="term" value="F:iron-sulfur cluster binding"/>
    <property type="evidence" value="ECO:0007669"/>
    <property type="project" value="UniProtKB-KW"/>
</dbReference>
<evidence type="ECO:0000256" key="14">
    <source>
        <dbReference type="ARBA" id="ARBA00023204"/>
    </source>
</evidence>
<keyword evidence="11" id="KW-0239">DNA-directed DNA polymerase</keyword>
<dbReference type="CDD" id="cd15669">
    <property type="entry name" value="ePHD_PHF7_G2E3_like"/>
    <property type="match status" value="1"/>
</dbReference>
<sequence>MVTTNLQQQRQITEQLRREAALKRITVSKAVEDIMKYITEHEQEDYLLISKMFSINLVVLDSYQSTPLSELDVTFSDFRGNEIRQVPIIRIFGSTLSGIKTCLHVHGVFPYIYIPCTINNNVDSFMYKLAAGIDSAINISLGSAMSNIQHVYKIQQVYGIPLYGYHEKKHLFFKIYFYNPAIIKRAADLLQNGMVLNQSLQPHEAHIPFILQFMIDYNLYGMSSINLKDVKFRQYTHMKENSQNENSLNSFDSQKYLPLSVLKQTTCKLEVDAQASEILNKQEIQNDFDLNPGLAAIWNEEKYRREAKGLQNIESQFLYSNTNERIYNVTENDIYQEERFIKRLQSISELNDDIISIISKEHNYPLELENEDNSFSASYVPNHFKSLVSNKENKNEKLLNNDLLKLKKSEIRESLSQDKIIENSILDSEDMYLLEILNNLIEENEEEKIIDNDSMLGSQFSMLSNEIKDDNEDDEIENLNITSLDLNNIDSWNSTIEFGTKIEDKKTDYITEYNIEKTISTDLPQYDGSSDLILTNKKQLSSKFTKNKMKKERKVCTKSKKFILHFNKNIVLNEFESKHKKLVQTEKKLFCYKDLNIYKLDHQDLDVYDIDEIFEHKLILYKHLKNPINFEKESNPISHESYYTMNSILNKLNIPAFDGNTIDSSSDSESDKNITINKEEKRICIYKSCIKSKSDKIIDNISAKKRKFKLEDSNLQSTHKRYNLQNESHCTPTKIKTVHSPCSVSKKYSPLNIKIISPKIDKNIKNNESCNLKSTYNTLKQNNQQLKMNLFDEKINITSETNQAFFTHNESLNINKTIIFKEHKDSDTYKELIEKKDRASTTKLKKEFITKNNKAVRKRLSFVNINEKDNNKKDIVKNDMNSENLSLTEKIINDIDQINDLTNIPVIIPKHSKLYTKNNEKMNYEFNFPSTSRNNVNLNVDNISNKISLINKNTDEDEDDIFCNMTYTQYLNKKLELDISNIISRDSTSDIKTRLIIITTKFNPPSREKIVNSMKMYNILELKNNALFFSNKIDLMKYREKESLNNSSIYNVIPFKCNLDKVTGIKVWRRVKINEFYPSGSSIKSCDIKRILAGYNSLIIHPLIHPPTSRNVKTWLKAKKYLSKKNKHKEISNYIDILKENNIKKTFNESMKYHSQCSNNLENSGISYGQIEYNLKEYSNNAEKENRQTVRNLNMHQYLTILAIEIHVITRGKFLPDPNHDSIEAIFYAIYNDVPLSSKIDQIEHGVILLNSSMKNSKIKNIYSSNTCTTSYVSSEEDLLNSLIILIRHYDPDILIGWEIEFLSWGYIFHRASHIGLNNFMSQISRISNAIPISKGQTFDKDNFSDTQIPGRIIFDVWRVMRHEIALLNYTFENVMYNVMHERISCPTFQMLTEWWNHENMTMQWRVISHYIIRVVGTLRILIHLDIIGQTCEHARLFGIQFYEVFSRGSQFRVESMMLRLAKPLNYIPVSPSIQQRARMRAPESLPLIMEPQSAFYTDPLVVLDFQSLYPSIIIAYNYCFSTCLGRIEHIGQYEPYEFGTTTLKIKKNTAQKLMGKINFAPCGVAFVKPEIRMGILPRMLSEILNTRLMIKNSMKLYKNDNNTLQRILYSQQLGLKLIANVTYGYTAANFSGRMPCIEIGDSVVSKGRETLERAIKIVESTDKWGAEVVYGDTDSLFILLRGKSRKDAFIIGTEIADTITAANPPPVKLKFEKILQPAILQTKKRYCGYMYESPEQTNPEYLAKGIETVRRDGCPAVAKILEKTLKILFDIKDLSMVKLYVTRQFDKILRQRISIQDLTFAKEFRGLNGYKTNACVPALELTRRLMRKDPRAIPRTGERVRYIIVAGAPNQPLIQCVRTPMEVISDERLNPNSIYYITKVIIPPLNRCLNLINIDVNTWYREMIHRQTSDKIIDLCTNNQKSTIRQFFNTVVCVTCGNQTQKDICMNCIAKPSQTITILYEKLRWLERTHHELTMMCQSCTGYLDELKCESLDCPILYRLMQAKKDLIQITYLNNIIYNSDISSNTMSKKNKSSKHKICCFCRSSQNNELEFGKFYKDGNIVTHYYCLLLSSNMQQRGKDDQGILGFLKTDIQKEIRRGKRLVCSYCKKSGATLGCCNAKCKKIFHYPCGLRAGTLNQFFGEFRSYCINHRPKQKIDTQVKRELTKTNEIVCYICYEEVDSYDTVDTMWAPCCKKNAWFHRKCVQQLAMSAGYFFKCPLCNDKKLFQKAMLEFGIFIPSQDASWELVPNAFEELLYRHDQCDASVCLCPKGRKYTSFNAKWKLTLCRTCGSQGIHMACGQLKWTNPVWECIECISILGKSKETASSSSIRDTLENVSDTDDSNSDISVGKDSPVPFISNSPLISSTLQMSTIKLRPGPRIYKLKQLEAKKEMQNINKQQTNENINMLNLTNMEQYSLQSTSSNEIFTNVSSSINEDNINFSIRHSKSHLDEQANNILTLDNANKCTTLNDKFVIEDNENEKNYVSEFKDVKIEFNKNNIVYDSIPSKIEKLQNNLNQNNNKNFQMNNLNLIESDNLRKFNLQNKTKSNILDDKIKLNHENEYIYSDFVSNIKITNVVSLAPEEFENVTSDEQKKIKNQTSQNRNSISYENDILESNLKRKCDKITMNPIISYTNEPKRLKKSNSVIGETSKSSCISTNALINVSSNKNNLQVIPYNENNTMNDFNIQNRESHIQIKKNCNIYEDILCTSNTKCLPKIDISNNLLHNKTDLTHEENTYTYIGITNDANKEFGNIKIDSNIKNCDEDVNTNSTRESRDKIFTNDIRIKNTDKSVNLDHLKSKKSQKLEQWKSQNNIEMVNANYRISNNKFHDICWQERNKTIDYNNSQLIPEYVRLRDLKFRVHNINNLQMILYNKFSVNINMECNISSAYTEDKNTYIFNEQSKNYQDDTKENLNPETISCKNITDDLLMNTELNINDSNVFINNNENEKITQSNLFKIIENNNEGLNNENINLIDNIENNFDTTINYNDNYNKEMNDIKQNIPNLNFDNITDNSREVHNIIEKDLKNNSYNSTKLIQRVLFLENHANKSGNMNKKEFKVSIDLKKIKNFVDNNPDLFSRYKKEDNEWCIEQAFLKETNNIRKKFNLSEHIKNFQT</sequence>
<dbReference type="InterPro" id="IPR012337">
    <property type="entry name" value="RNaseH-like_sf"/>
</dbReference>
<dbReference type="PROSITE" id="PS51805">
    <property type="entry name" value="EPHD"/>
    <property type="match status" value="1"/>
</dbReference>
<evidence type="ECO:0000256" key="10">
    <source>
        <dbReference type="ARBA" id="ARBA00022833"/>
    </source>
</evidence>
<dbReference type="EC" id="2.7.7.7" evidence="3"/>
<evidence type="ECO:0000256" key="15">
    <source>
        <dbReference type="ARBA" id="ARBA00049244"/>
    </source>
</evidence>
<evidence type="ECO:0000256" key="9">
    <source>
        <dbReference type="ARBA" id="ARBA00022771"/>
    </source>
</evidence>
<keyword evidence="22" id="KW-1185">Reference proteome</keyword>
<dbReference type="Pfam" id="PF24055">
    <property type="entry name" value="POL3_N"/>
    <property type="match status" value="1"/>
</dbReference>
<dbReference type="CDD" id="cd00068">
    <property type="entry name" value="GGL"/>
    <property type="match status" value="1"/>
</dbReference>
<keyword evidence="14" id="KW-0234">DNA repair</keyword>
<organism evidence="21 22">
    <name type="scientific">Apis cerana cerana</name>
    <name type="common">Oriental honeybee</name>
    <dbReference type="NCBI Taxonomy" id="94128"/>
    <lineage>
        <taxon>Eukaryota</taxon>
        <taxon>Metazoa</taxon>
        <taxon>Ecdysozoa</taxon>
        <taxon>Arthropoda</taxon>
        <taxon>Hexapoda</taxon>
        <taxon>Insecta</taxon>
        <taxon>Pterygota</taxon>
        <taxon>Neoptera</taxon>
        <taxon>Endopterygota</taxon>
        <taxon>Hymenoptera</taxon>
        <taxon>Apocrita</taxon>
        <taxon>Aculeata</taxon>
        <taxon>Apoidea</taxon>
        <taxon>Anthophila</taxon>
        <taxon>Apidae</taxon>
        <taxon>Apis</taxon>
    </lineage>
</organism>
<dbReference type="Pfam" id="PF00631">
    <property type="entry name" value="G-gamma"/>
    <property type="match status" value="1"/>
</dbReference>
<dbReference type="CDD" id="cd05534">
    <property type="entry name" value="POLBc_zeta"/>
    <property type="match status" value="1"/>
</dbReference>
<evidence type="ECO:0000256" key="6">
    <source>
        <dbReference type="ARBA" id="ARBA00022695"/>
    </source>
</evidence>
<evidence type="ECO:0000256" key="4">
    <source>
        <dbReference type="ARBA" id="ARBA00021589"/>
    </source>
</evidence>
<dbReference type="GO" id="GO:0042276">
    <property type="term" value="P:error-prone translesion synthesis"/>
    <property type="evidence" value="ECO:0007669"/>
    <property type="project" value="TreeGrafter"/>
</dbReference>
<evidence type="ECO:0000313" key="21">
    <source>
        <dbReference type="EMBL" id="PBC28032.1"/>
    </source>
</evidence>
<feature type="region of interest" description="Disordered" evidence="17">
    <location>
        <begin position="2329"/>
        <end position="2351"/>
    </location>
</feature>
<dbReference type="Proteomes" id="UP000242457">
    <property type="component" value="Unassembled WGS sequence"/>
</dbReference>
<dbReference type="Pfam" id="PF14260">
    <property type="entry name" value="zf-C4pol"/>
    <property type="match status" value="1"/>
</dbReference>
<feature type="domain" description="G protein gamma" evidence="18">
    <location>
        <begin position="2"/>
        <end position="72"/>
    </location>
</feature>
<dbReference type="SMART" id="SM00249">
    <property type="entry name" value="PHD"/>
    <property type="match status" value="3"/>
</dbReference>
<dbReference type="Gene3D" id="1.10.132.60">
    <property type="entry name" value="DNA polymerase family B, C-terminal domain"/>
    <property type="match status" value="1"/>
</dbReference>
<dbReference type="PANTHER" id="PTHR45812:SF1">
    <property type="entry name" value="DNA POLYMERASE ZETA CATALYTIC SUBUNIT"/>
    <property type="match status" value="1"/>
</dbReference>
<dbReference type="GO" id="GO:0008270">
    <property type="term" value="F:zinc ion binding"/>
    <property type="evidence" value="ECO:0007669"/>
    <property type="project" value="UniProtKB-KW"/>
</dbReference>
<evidence type="ECO:0000256" key="13">
    <source>
        <dbReference type="ARBA" id="ARBA00023014"/>
    </source>
</evidence>
<evidence type="ECO:0000259" key="18">
    <source>
        <dbReference type="PROSITE" id="PS50058"/>
    </source>
</evidence>
<dbReference type="Gene3D" id="3.30.420.10">
    <property type="entry name" value="Ribonuclease H-like superfamily/Ribonuclease H"/>
    <property type="match status" value="1"/>
</dbReference>
<dbReference type="Pfam" id="PF00136">
    <property type="entry name" value="DNA_pol_B"/>
    <property type="match status" value="1"/>
</dbReference>
<dbReference type="CDD" id="cd15496">
    <property type="entry name" value="PHD_PHF7_G2E3_like"/>
    <property type="match status" value="1"/>
</dbReference>
<evidence type="ECO:0000256" key="1">
    <source>
        <dbReference type="ARBA" id="ARBA00001966"/>
    </source>
</evidence>
<reference evidence="21 22" key="1">
    <citation type="submission" date="2014-07" db="EMBL/GenBank/DDBJ databases">
        <title>Genomic and transcriptomic analysis on Apis cerana provide comprehensive insights into honey bee biology.</title>
        <authorList>
            <person name="Diao Q."/>
            <person name="Sun L."/>
            <person name="Zheng H."/>
            <person name="Zheng H."/>
            <person name="Xu S."/>
            <person name="Wang S."/>
            <person name="Zeng Z."/>
            <person name="Hu F."/>
            <person name="Su S."/>
            <person name="Wu J."/>
        </authorList>
    </citation>
    <scope>NUCLEOTIDE SEQUENCE [LARGE SCALE GENOMIC DNA]</scope>
    <source>
        <tissue evidence="21">Pupae without intestine</tissue>
    </source>
</reference>
<dbReference type="FunFam" id="1.10.132.60:FF:000005">
    <property type="entry name" value="Putative DNA polymerase zeta catalytic subunit"/>
    <property type="match status" value="1"/>
</dbReference>
<evidence type="ECO:0000259" key="20">
    <source>
        <dbReference type="PROSITE" id="PS51805"/>
    </source>
</evidence>
<dbReference type="GO" id="GO:0003887">
    <property type="term" value="F:DNA-directed DNA polymerase activity"/>
    <property type="evidence" value="ECO:0007669"/>
    <property type="project" value="UniProtKB-KW"/>
</dbReference>
<dbReference type="GO" id="GO:0000166">
    <property type="term" value="F:nucleotide binding"/>
    <property type="evidence" value="ECO:0007669"/>
    <property type="project" value="InterPro"/>
</dbReference>
<evidence type="ECO:0000256" key="16">
    <source>
        <dbReference type="PROSITE-ProRule" id="PRU00175"/>
    </source>
</evidence>
<dbReference type="SUPFAM" id="SSF57903">
    <property type="entry name" value="FYVE/PHD zinc finger"/>
    <property type="match status" value="1"/>
</dbReference>
<keyword evidence="13" id="KW-0411">Iron-sulfur</keyword>
<evidence type="ECO:0000256" key="7">
    <source>
        <dbReference type="ARBA" id="ARBA00022723"/>
    </source>
</evidence>
<dbReference type="GO" id="GO:0003677">
    <property type="term" value="F:DNA binding"/>
    <property type="evidence" value="ECO:0007669"/>
    <property type="project" value="InterPro"/>
</dbReference>
<dbReference type="Gene3D" id="3.90.1600.10">
    <property type="entry name" value="Palm domain of DNA polymerase"/>
    <property type="match status" value="1"/>
</dbReference>
<evidence type="ECO:0000256" key="3">
    <source>
        <dbReference type="ARBA" id="ARBA00012417"/>
    </source>
</evidence>
<evidence type="ECO:0000256" key="17">
    <source>
        <dbReference type="SAM" id="MobiDB-lite"/>
    </source>
</evidence>
<evidence type="ECO:0000256" key="11">
    <source>
        <dbReference type="ARBA" id="ARBA00022932"/>
    </source>
</evidence>
<dbReference type="Pfam" id="PF26054">
    <property type="entry name" value="PHD_G2E3"/>
    <property type="match status" value="1"/>
</dbReference>
<dbReference type="PROSITE" id="PS50089">
    <property type="entry name" value="ZF_RING_2"/>
    <property type="match status" value="1"/>
</dbReference>
<dbReference type="SUPFAM" id="SSF48670">
    <property type="entry name" value="Transducin (heterotrimeric G protein), gamma chain"/>
    <property type="match status" value="1"/>
</dbReference>
<evidence type="ECO:0000256" key="8">
    <source>
        <dbReference type="ARBA" id="ARBA00022763"/>
    </source>
</evidence>
<dbReference type="GO" id="GO:0000724">
    <property type="term" value="P:double-strand break repair via homologous recombination"/>
    <property type="evidence" value="ECO:0007669"/>
    <property type="project" value="TreeGrafter"/>
</dbReference>
<keyword evidence="12" id="KW-0408">Iron</keyword>
<dbReference type="Pfam" id="PF13771">
    <property type="entry name" value="zf-HC5HC2H"/>
    <property type="match status" value="1"/>
</dbReference>
<dbReference type="InterPro" id="IPR015898">
    <property type="entry name" value="G-protein_gamma-like_dom"/>
</dbReference>
<gene>
    <name evidence="21" type="ORF">APICC_08369</name>
</gene>
<dbReference type="PANTHER" id="PTHR45812">
    <property type="entry name" value="DNA POLYMERASE ZETA CATALYTIC SUBUNIT"/>
    <property type="match status" value="1"/>
</dbReference>
<feature type="domain" description="RING-type" evidence="19">
    <location>
        <begin position="2173"/>
        <end position="2222"/>
    </location>
</feature>
<dbReference type="Gene3D" id="3.30.342.10">
    <property type="entry name" value="DNA Polymerase, chain B, domain 1"/>
    <property type="match status" value="1"/>
</dbReference>
<dbReference type="CDD" id="cd05778">
    <property type="entry name" value="DNA_polB_zeta_exo"/>
    <property type="match status" value="1"/>
</dbReference>
<dbReference type="EMBL" id="KZ288325">
    <property type="protein sequence ID" value="PBC28032.1"/>
    <property type="molecule type" value="Genomic_DNA"/>
</dbReference>
<dbReference type="InterPro" id="IPR056435">
    <property type="entry name" value="DPOD/Z_N"/>
</dbReference>
<dbReference type="Gene3D" id="4.10.260.10">
    <property type="entry name" value="Transducin (heterotrimeric G protein), gamma chain"/>
    <property type="match status" value="1"/>
</dbReference>
<dbReference type="InterPro" id="IPR001841">
    <property type="entry name" value="Znf_RING"/>
</dbReference>
<dbReference type="Gene3D" id="3.30.40.10">
    <property type="entry name" value="Zinc/RING finger domain, C3HC4 (zinc finger)"/>
    <property type="match status" value="2"/>
</dbReference>
<dbReference type="InterPro" id="IPR059102">
    <property type="entry name" value="PHD_PHF7/G2E3-like"/>
</dbReference>
<dbReference type="SUPFAM" id="SSF56672">
    <property type="entry name" value="DNA/RNA polymerases"/>
    <property type="match status" value="1"/>
</dbReference>
<dbReference type="FunFam" id="1.10.287.690:FF:000002">
    <property type="entry name" value="DNA polymerase zeta"/>
    <property type="match status" value="1"/>
</dbReference>
<dbReference type="SMART" id="SM00486">
    <property type="entry name" value="POLBc"/>
    <property type="match status" value="1"/>
</dbReference>
<dbReference type="InterPro" id="IPR025687">
    <property type="entry name" value="Znf-C4pol"/>
</dbReference>
<dbReference type="InterPro" id="IPR017964">
    <property type="entry name" value="DNA-dir_DNA_pol_B_CS"/>
</dbReference>
<dbReference type="InterPro" id="IPR030559">
    <property type="entry name" value="PolZ_Rev3"/>
</dbReference>
<dbReference type="GO" id="GO:0007186">
    <property type="term" value="P:G protein-coupled receptor signaling pathway"/>
    <property type="evidence" value="ECO:0007669"/>
    <property type="project" value="InterPro"/>
</dbReference>
<dbReference type="PROSITE" id="PS00116">
    <property type="entry name" value="DNA_POLYMERASE_B"/>
    <property type="match status" value="1"/>
</dbReference>
<comment type="similarity">
    <text evidence="2">Belongs to the DNA polymerase type-B family.</text>
</comment>
<dbReference type="GO" id="GO:0005634">
    <property type="term" value="C:nucleus"/>
    <property type="evidence" value="ECO:0007669"/>
    <property type="project" value="UniProtKB-SubCell"/>
</dbReference>
<dbReference type="SMART" id="SM00224">
    <property type="entry name" value="GGL"/>
    <property type="match status" value="1"/>
</dbReference>
<name>A0A2A3E9R8_APICC</name>
<dbReference type="InterPro" id="IPR036284">
    <property type="entry name" value="GGL_sf"/>
</dbReference>
<dbReference type="InterPro" id="IPR056447">
    <property type="entry name" value="REV3_N"/>
</dbReference>
<dbReference type="InterPro" id="IPR006134">
    <property type="entry name" value="DNA-dir_DNA_pol_B_multi_dom"/>
</dbReference>
<dbReference type="FunFam" id="3.30.420.10:FF:000024">
    <property type="entry name" value="DNA polymerase zeta catalytic subunit"/>
    <property type="match status" value="1"/>
</dbReference>
<evidence type="ECO:0000259" key="19">
    <source>
        <dbReference type="PROSITE" id="PS50089"/>
    </source>
</evidence>